<proteinExistence type="predicted"/>
<comment type="caution">
    <text evidence="1">The sequence shown here is derived from an EMBL/GenBank/DDBJ whole genome shotgun (WGS) entry which is preliminary data.</text>
</comment>
<organism evidence="1 2">
    <name type="scientific">Cyphellophora attinorum</name>
    <dbReference type="NCBI Taxonomy" id="1664694"/>
    <lineage>
        <taxon>Eukaryota</taxon>
        <taxon>Fungi</taxon>
        <taxon>Dikarya</taxon>
        <taxon>Ascomycota</taxon>
        <taxon>Pezizomycotina</taxon>
        <taxon>Eurotiomycetes</taxon>
        <taxon>Chaetothyriomycetidae</taxon>
        <taxon>Chaetothyriales</taxon>
        <taxon>Cyphellophoraceae</taxon>
        <taxon>Cyphellophora</taxon>
    </lineage>
</organism>
<name>A0A0N1HR16_9EURO</name>
<keyword evidence="2" id="KW-1185">Reference proteome</keyword>
<dbReference type="Proteomes" id="UP000038010">
    <property type="component" value="Unassembled WGS sequence"/>
</dbReference>
<evidence type="ECO:0000313" key="2">
    <source>
        <dbReference type="Proteomes" id="UP000038010"/>
    </source>
</evidence>
<accession>A0A0N1HR16</accession>
<sequence>MAEPIGRYNPLKARPIEESQDTGPVLERRIGRYNPLKTRPVEANTGPVLQKRGGWDLICGADHTYQCKDETWVCSDNGDPHPTTWYDSEGICATTCTCDWIIIHVIERSESNVEASDWKRSENVKQHT</sequence>
<evidence type="ECO:0000313" key="1">
    <source>
        <dbReference type="EMBL" id="KPI40572.1"/>
    </source>
</evidence>
<dbReference type="AlphaFoldDB" id="A0A0N1HR16"/>
<dbReference type="RefSeq" id="XP_018000535.1">
    <property type="nucleotide sequence ID" value="XM_018147922.1"/>
</dbReference>
<protein>
    <submittedName>
        <fullName evidence="1">Uncharacterized protein</fullName>
    </submittedName>
</protein>
<dbReference type="VEuPathDB" id="FungiDB:AB675_7545"/>
<dbReference type="GeneID" id="28739802"/>
<dbReference type="EMBL" id="LFJN01000012">
    <property type="protein sequence ID" value="KPI40572.1"/>
    <property type="molecule type" value="Genomic_DNA"/>
</dbReference>
<gene>
    <name evidence="1" type="ORF">AB675_7545</name>
</gene>
<reference evidence="1 2" key="1">
    <citation type="submission" date="2015-06" db="EMBL/GenBank/DDBJ databases">
        <title>Draft genome of the ant-associated black yeast Phialophora attae CBS 131958.</title>
        <authorList>
            <person name="Moreno L.F."/>
            <person name="Stielow B.J."/>
            <person name="de Hoog S."/>
            <person name="Vicente V.A."/>
            <person name="Weiss V.A."/>
            <person name="de Vries M."/>
            <person name="Cruz L.M."/>
            <person name="Souza E.M."/>
        </authorList>
    </citation>
    <scope>NUCLEOTIDE SEQUENCE [LARGE SCALE GENOMIC DNA]</scope>
    <source>
        <strain evidence="1 2">CBS 131958</strain>
    </source>
</reference>